<evidence type="ECO:0000313" key="2">
    <source>
        <dbReference type="EMBL" id="KAF2304339.1"/>
    </source>
</evidence>
<dbReference type="Proteomes" id="UP000467840">
    <property type="component" value="Chromosome 16"/>
</dbReference>
<keyword evidence="3" id="KW-1185">Reference proteome</keyword>
<feature type="chain" id="PRO_5025661096" description="VAN3-binding protein-like auxin canalisation domain-containing protein" evidence="1">
    <location>
        <begin position="17"/>
        <end position="119"/>
    </location>
</feature>
<proteinExistence type="predicted"/>
<evidence type="ECO:0000313" key="3">
    <source>
        <dbReference type="Proteomes" id="UP000467840"/>
    </source>
</evidence>
<organism evidence="2 3">
    <name type="scientific">Hevea brasiliensis</name>
    <name type="common">Para rubber tree</name>
    <name type="synonym">Siphonia brasiliensis</name>
    <dbReference type="NCBI Taxonomy" id="3981"/>
    <lineage>
        <taxon>Eukaryota</taxon>
        <taxon>Viridiplantae</taxon>
        <taxon>Streptophyta</taxon>
        <taxon>Embryophyta</taxon>
        <taxon>Tracheophyta</taxon>
        <taxon>Spermatophyta</taxon>
        <taxon>Magnoliopsida</taxon>
        <taxon>eudicotyledons</taxon>
        <taxon>Gunneridae</taxon>
        <taxon>Pentapetalae</taxon>
        <taxon>rosids</taxon>
        <taxon>fabids</taxon>
        <taxon>Malpighiales</taxon>
        <taxon>Euphorbiaceae</taxon>
        <taxon>Crotonoideae</taxon>
        <taxon>Micrandreae</taxon>
        <taxon>Hevea</taxon>
    </lineage>
</organism>
<keyword evidence="1" id="KW-0732">Signal</keyword>
<evidence type="ECO:0008006" key="4">
    <source>
        <dbReference type="Google" id="ProtNLM"/>
    </source>
</evidence>
<feature type="signal peptide" evidence="1">
    <location>
        <begin position="1"/>
        <end position="16"/>
    </location>
</feature>
<dbReference type="AlphaFoldDB" id="A0A6A6LXE6"/>
<name>A0A6A6LXE6_HEVBR</name>
<sequence length="119" mass="12624">MAAAAVVLAAVPLAAGFEEGKTLSDIMGKKLGKKRQDNKSRIEMRTSTDMVTHADTDVEIVDAGSASAGQCLALMLSHLTMARQVTATGPSLAYLVHLEPFQMIALLVSQHNPNEEASM</sequence>
<reference evidence="2 3" key="1">
    <citation type="journal article" date="2020" name="Mol. Plant">
        <title>The Chromosome-Based Rubber Tree Genome Provides New Insights into Spurge Genome Evolution and Rubber Biosynthesis.</title>
        <authorList>
            <person name="Liu J."/>
            <person name="Shi C."/>
            <person name="Shi C.C."/>
            <person name="Li W."/>
            <person name="Zhang Q.J."/>
            <person name="Zhang Y."/>
            <person name="Li K."/>
            <person name="Lu H.F."/>
            <person name="Shi C."/>
            <person name="Zhu S.T."/>
            <person name="Xiao Z.Y."/>
            <person name="Nan H."/>
            <person name="Yue Y."/>
            <person name="Zhu X.G."/>
            <person name="Wu Y."/>
            <person name="Hong X.N."/>
            <person name="Fan G.Y."/>
            <person name="Tong Y."/>
            <person name="Zhang D."/>
            <person name="Mao C.L."/>
            <person name="Liu Y.L."/>
            <person name="Hao S.J."/>
            <person name="Liu W.Q."/>
            <person name="Lv M.Q."/>
            <person name="Zhang H.B."/>
            <person name="Liu Y."/>
            <person name="Hu-Tang G.R."/>
            <person name="Wang J.P."/>
            <person name="Wang J.H."/>
            <person name="Sun Y.H."/>
            <person name="Ni S.B."/>
            <person name="Chen W.B."/>
            <person name="Zhang X.C."/>
            <person name="Jiao Y.N."/>
            <person name="Eichler E.E."/>
            <person name="Li G.H."/>
            <person name="Liu X."/>
            <person name="Gao L.Z."/>
        </authorList>
    </citation>
    <scope>NUCLEOTIDE SEQUENCE [LARGE SCALE GENOMIC DNA]</scope>
    <source>
        <strain evidence="3">cv. GT1</strain>
        <tissue evidence="2">Leaf</tissue>
    </source>
</reference>
<comment type="caution">
    <text evidence="2">The sequence shown here is derived from an EMBL/GenBank/DDBJ whole genome shotgun (WGS) entry which is preliminary data.</text>
</comment>
<gene>
    <name evidence="2" type="ORF">GH714_030202</name>
</gene>
<dbReference type="EMBL" id="JAAGAX010000009">
    <property type="protein sequence ID" value="KAF2304339.1"/>
    <property type="molecule type" value="Genomic_DNA"/>
</dbReference>
<protein>
    <recommendedName>
        <fullName evidence="4">VAN3-binding protein-like auxin canalisation domain-containing protein</fullName>
    </recommendedName>
</protein>
<accession>A0A6A6LXE6</accession>
<evidence type="ECO:0000256" key="1">
    <source>
        <dbReference type="SAM" id="SignalP"/>
    </source>
</evidence>